<evidence type="ECO:0000313" key="4">
    <source>
        <dbReference type="Proteomes" id="UP001515480"/>
    </source>
</evidence>
<dbReference type="PROSITE" id="PS51257">
    <property type="entry name" value="PROKAR_LIPOPROTEIN"/>
    <property type="match status" value="1"/>
</dbReference>
<proteinExistence type="predicted"/>
<evidence type="ECO:0000256" key="2">
    <source>
        <dbReference type="SAM" id="SignalP"/>
    </source>
</evidence>
<keyword evidence="4" id="KW-1185">Reference proteome</keyword>
<dbReference type="InterPro" id="IPR017853">
    <property type="entry name" value="GH"/>
</dbReference>
<evidence type="ECO:0000313" key="3">
    <source>
        <dbReference type="EMBL" id="KAL1504406.1"/>
    </source>
</evidence>
<feature type="chain" id="PRO_5044243108" description="Glycoside hydrolase family 5 domain-containing protein" evidence="2">
    <location>
        <begin position="17"/>
        <end position="496"/>
    </location>
</feature>
<accession>A0AB34IPK5</accession>
<dbReference type="Proteomes" id="UP001515480">
    <property type="component" value="Unassembled WGS sequence"/>
</dbReference>
<dbReference type="AlphaFoldDB" id="A0AB34IPK5"/>
<feature type="signal peptide" evidence="2">
    <location>
        <begin position="1"/>
        <end position="16"/>
    </location>
</feature>
<sequence length="496" mass="56675">MWRACVQLALVPAALSCRSWCGKWACPFDFCNDCFDRCAYKGLQSGTPKAHPLSNLVDSGEHRQPPDVKKSGARLPRFESPDWSLERDGEADRTVVDVTFELSLPKEDAHRFTPYFLGTNVPLYSPYHEMKQFHAPVLVAAGIRVWRWPGGAASNFWCPSFEDEAWDACFDEFPIFKAPDLPQGLPAYPTNKELLHLSNFIDLCKESGVLVNVWHVGRIMACWYCIPLFTINSGIALRYGIEKCVQYVAKVVRAFDKAGVPLKHFEFGNEMFGWWAAPYGYDDPSDGARDFMWDPADYGKAFTSVRTRLLEIFPNHPMSFGLVVNDDQEARCQGSHICYWNERILDDSNAGKDADWLSFHRYFSDYNKEWVHDHRILWSAGPMLDAVSRTVSGYWTRRHLPTKPIAITEYNSAFRQTPACGASQQFISLLWQTKFFGQTILRNEFQMLNHFSARAVPVKCTGKSDFAAYQARMQALLVWPLLTASRHARQRTLILS</sequence>
<evidence type="ECO:0008006" key="5">
    <source>
        <dbReference type="Google" id="ProtNLM"/>
    </source>
</evidence>
<feature type="compositionally biased region" description="Basic and acidic residues" evidence="1">
    <location>
        <begin position="59"/>
        <end position="75"/>
    </location>
</feature>
<protein>
    <recommendedName>
        <fullName evidence="5">Glycoside hydrolase family 5 domain-containing protein</fullName>
    </recommendedName>
</protein>
<organism evidence="3 4">
    <name type="scientific">Prymnesium parvum</name>
    <name type="common">Toxic golden alga</name>
    <dbReference type="NCBI Taxonomy" id="97485"/>
    <lineage>
        <taxon>Eukaryota</taxon>
        <taxon>Haptista</taxon>
        <taxon>Haptophyta</taxon>
        <taxon>Prymnesiophyceae</taxon>
        <taxon>Prymnesiales</taxon>
        <taxon>Prymnesiaceae</taxon>
        <taxon>Prymnesium</taxon>
    </lineage>
</organism>
<dbReference type="Gene3D" id="3.20.20.80">
    <property type="entry name" value="Glycosidases"/>
    <property type="match status" value="1"/>
</dbReference>
<feature type="region of interest" description="Disordered" evidence="1">
    <location>
        <begin position="51"/>
        <end position="75"/>
    </location>
</feature>
<evidence type="ECO:0000256" key="1">
    <source>
        <dbReference type="SAM" id="MobiDB-lite"/>
    </source>
</evidence>
<gene>
    <name evidence="3" type="ORF">AB1Y20_010812</name>
</gene>
<reference evidence="3 4" key="1">
    <citation type="journal article" date="2024" name="Science">
        <title>Giant polyketide synthase enzymes in the biosynthesis of giant marine polyether toxins.</title>
        <authorList>
            <person name="Fallon T.R."/>
            <person name="Shende V.V."/>
            <person name="Wierzbicki I.H."/>
            <person name="Pendleton A.L."/>
            <person name="Watervoot N.F."/>
            <person name="Auber R.P."/>
            <person name="Gonzalez D.J."/>
            <person name="Wisecaver J.H."/>
            <person name="Moore B.S."/>
        </authorList>
    </citation>
    <scope>NUCLEOTIDE SEQUENCE [LARGE SCALE GENOMIC DNA]</scope>
    <source>
        <strain evidence="3 4">12B1</strain>
    </source>
</reference>
<name>A0AB34IPK5_PRYPA</name>
<comment type="caution">
    <text evidence="3">The sequence shown here is derived from an EMBL/GenBank/DDBJ whole genome shotgun (WGS) entry which is preliminary data.</text>
</comment>
<dbReference type="SUPFAM" id="SSF51445">
    <property type="entry name" value="(Trans)glycosidases"/>
    <property type="match status" value="1"/>
</dbReference>
<dbReference type="EMBL" id="JBGBPQ010000020">
    <property type="protein sequence ID" value="KAL1504406.1"/>
    <property type="molecule type" value="Genomic_DNA"/>
</dbReference>
<keyword evidence="2" id="KW-0732">Signal</keyword>